<dbReference type="EMBL" id="CAJGYM010000165">
    <property type="protein sequence ID" value="CAD6199303.1"/>
    <property type="molecule type" value="Genomic_DNA"/>
</dbReference>
<feature type="transmembrane region" description="Helical" evidence="1">
    <location>
        <begin position="16"/>
        <end position="39"/>
    </location>
</feature>
<dbReference type="AlphaFoldDB" id="A0A8S1HVB9"/>
<evidence type="ECO:0000256" key="1">
    <source>
        <dbReference type="SAM" id="Phobius"/>
    </source>
</evidence>
<keyword evidence="1" id="KW-1133">Transmembrane helix</keyword>
<evidence type="ECO:0000313" key="3">
    <source>
        <dbReference type="Proteomes" id="UP000835052"/>
    </source>
</evidence>
<keyword evidence="1" id="KW-0472">Membrane</keyword>
<sequence>MMLIEGKRSLMLDISGYIAITVKTILVVLTLSGYLLLLYGVNRKKAMITSASRLQSHRTIVLQALPISAYSFVS</sequence>
<evidence type="ECO:0000313" key="2">
    <source>
        <dbReference type="EMBL" id="CAD6199303.1"/>
    </source>
</evidence>
<proteinExistence type="predicted"/>
<comment type="caution">
    <text evidence="2">The sequence shown here is derived from an EMBL/GenBank/DDBJ whole genome shotgun (WGS) entry which is preliminary data.</text>
</comment>
<organism evidence="2 3">
    <name type="scientific">Caenorhabditis auriculariae</name>
    <dbReference type="NCBI Taxonomy" id="2777116"/>
    <lineage>
        <taxon>Eukaryota</taxon>
        <taxon>Metazoa</taxon>
        <taxon>Ecdysozoa</taxon>
        <taxon>Nematoda</taxon>
        <taxon>Chromadorea</taxon>
        <taxon>Rhabditida</taxon>
        <taxon>Rhabditina</taxon>
        <taxon>Rhabditomorpha</taxon>
        <taxon>Rhabditoidea</taxon>
        <taxon>Rhabditidae</taxon>
        <taxon>Peloderinae</taxon>
        <taxon>Caenorhabditis</taxon>
    </lineage>
</organism>
<accession>A0A8S1HVB9</accession>
<keyword evidence="3" id="KW-1185">Reference proteome</keyword>
<gene>
    <name evidence="2" type="ORF">CAUJ_LOCUS15206</name>
</gene>
<name>A0A8S1HVB9_9PELO</name>
<reference evidence="2" key="1">
    <citation type="submission" date="2020-10" db="EMBL/GenBank/DDBJ databases">
        <authorList>
            <person name="Kikuchi T."/>
        </authorList>
    </citation>
    <scope>NUCLEOTIDE SEQUENCE</scope>
    <source>
        <strain evidence="2">NKZ352</strain>
    </source>
</reference>
<dbReference type="Proteomes" id="UP000835052">
    <property type="component" value="Unassembled WGS sequence"/>
</dbReference>
<keyword evidence="1" id="KW-0812">Transmembrane</keyword>
<protein>
    <submittedName>
        <fullName evidence="2">Uncharacterized protein</fullName>
    </submittedName>
</protein>